<dbReference type="SUPFAM" id="SSF89069">
    <property type="entry name" value="N-terminal, cytoplasmic domain of anti-sigmaE factor RseA"/>
    <property type="match status" value="1"/>
</dbReference>
<keyword evidence="4" id="KW-0808">Transferase</keyword>
<feature type="region of interest" description="Disordered" evidence="1">
    <location>
        <begin position="88"/>
        <end position="109"/>
    </location>
</feature>
<keyword evidence="2" id="KW-0472">Membrane</keyword>
<evidence type="ECO:0000256" key="2">
    <source>
        <dbReference type="SAM" id="Phobius"/>
    </source>
</evidence>
<dbReference type="PANTHER" id="PTHR38104">
    <property type="match status" value="1"/>
</dbReference>
<dbReference type="InterPro" id="IPR036147">
    <property type="entry name" value="Anti-sigma_E_RseA_N_sf"/>
</dbReference>
<feature type="transmembrane region" description="Helical" evidence="2">
    <location>
        <begin position="113"/>
        <end position="131"/>
    </location>
</feature>
<gene>
    <name evidence="4" type="ORF">D3871_07630</name>
</gene>
<accession>A0A3A3G8B7</accession>
<keyword evidence="4" id="KW-0418">Kinase</keyword>
<feature type="compositionally biased region" description="Polar residues" evidence="1">
    <location>
        <begin position="97"/>
        <end position="107"/>
    </location>
</feature>
<dbReference type="InterPro" id="IPR005572">
    <property type="entry name" value="Anti-sigma_E_RseA_N"/>
</dbReference>
<evidence type="ECO:0000313" key="4">
    <source>
        <dbReference type="EMBL" id="RJF98395.1"/>
    </source>
</evidence>
<dbReference type="InterPro" id="IPR052383">
    <property type="entry name" value="Anti-sigma-E_RseA-like"/>
</dbReference>
<dbReference type="OrthoDB" id="8561243at2"/>
<name>A0A3A3G8B7_9BURK</name>
<feature type="domain" description="Anti sigma-E protein RseA N-terminal" evidence="3">
    <location>
        <begin position="6"/>
        <end position="90"/>
    </location>
</feature>
<keyword evidence="2" id="KW-0812">Transmembrane</keyword>
<sequence>MNTKEMTREHISALADGELADQQLDAALAELRDDDAQSDWAIYHQIGDLLRSDDMAVNISADFGARLAARLDAEPTIIAPAALNAQTQADSAEKAENLSNTSHGNMKSTRKRWALPGMVAAAAMATVAFVATPQLMVALKGSSGSAEGTNLASRDPSINAQANGATAVMTSSANGEIIMRDARIDDYLFAHQRFSPSVYSTAQYARSATFATDSTK</sequence>
<dbReference type="Proteomes" id="UP000265955">
    <property type="component" value="Unassembled WGS sequence"/>
</dbReference>
<dbReference type="GO" id="GO:0016989">
    <property type="term" value="F:sigma factor antagonist activity"/>
    <property type="evidence" value="ECO:0007669"/>
    <property type="project" value="InterPro"/>
</dbReference>
<evidence type="ECO:0000256" key="1">
    <source>
        <dbReference type="SAM" id="MobiDB-lite"/>
    </source>
</evidence>
<dbReference type="GO" id="GO:0016301">
    <property type="term" value="F:kinase activity"/>
    <property type="evidence" value="ECO:0007669"/>
    <property type="project" value="UniProtKB-KW"/>
</dbReference>
<dbReference type="Gene3D" id="1.10.10.880">
    <property type="entry name" value="Anti sigma-E protein RseA, N-terminal domain"/>
    <property type="match status" value="1"/>
</dbReference>
<protein>
    <submittedName>
        <fullName evidence="4">Histidine kinase</fullName>
    </submittedName>
</protein>
<evidence type="ECO:0000313" key="5">
    <source>
        <dbReference type="Proteomes" id="UP000265955"/>
    </source>
</evidence>
<dbReference type="PANTHER" id="PTHR38104:SF1">
    <property type="entry name" value="ANTI-SIGMA-E FACTOR RSEA"/>
    <property type="match status" value="1"/>
</dbReference>
<reference evidence="5" key="1">
    <citation type="submission" date="2018-09" db="EMBL/GenBank/DDBJ databases">
        <authorList>
            <person name="Zhu H."/>
        </authorList>
    </citation>
    <scope>NUCLEOTIDE SEQUENCE [LARGE SCALE GENOMIC DNA]</scope>
    <source>
        <strain evidence="5">K1R23-30</strain>
    </source>
</reference>
<keyword evidence="5" id="KW-1185">Reference proteome</keyword>
<evidence type="ECO:0000259" key="3">
    <source>
        <dbReference type="Pfam" id="PF03872"/>
    </source>
</evidence>
<dbReference type="AlphaFoldDB" id="A0A3A3G8B7"/>
<organism evidence="4 5">
    <name type="scientific">Noviherbaspirillum saxi</name>
    <dbReference type="NCBI Taxonomy" id="2320863"/>
    <lineage>
        <taxon>Bacteria</taxon>
        <taxon>Pseudomonadati</taxon>
        <taxon>Pseudomonadota</taxon>
        <taxon>Betaproteobacteria</taxon>
        <taxon>Burkholderiales</taxon>
        <taxon>Oxalobacteraceae</taxon>
        <taxon>Noviherbaspirillum</taxon>
    </lineage>
</organism>
<dbReference type="CDD" id="cd16328">
    <property type="entry name" value="RseA_N"/>
    <property type="match status" value="1"/>
</dbReference>
<comment type="caution">
    <text evidence="4">The sequence shown here is derived from an EMBL/GenBank/DDBJ whole genome shotgun (WGS) entry which is preliminary data.</text>
</comment>
<keyword evidence="2" id="KW-1133">Transmembrane helix</keyword>
<dbReference type="EMBL" id="QYUO01000001">
    <property type="protein sequence ID" value="RJF98395.1"/>
    <property type="molecule type" value="Genomic_DNA"/>
</dbReference>
<proteinExistence type="predicted"/>
<dbReference type="Pfam" id="PF03872">
    <property type="entry name" value="RseA_N"/>
    <property type="match status" value="1"/>
</dbReference>